<dbReference type="GO" id="GO:0015225">
    <property type="term" value="F:biotin transmembrane transporter activity"/>
    <property type="evidence" value="ECO:0007669"/>
    <property type="project" value="UniProtKB-UniRule"/>
</dbReference>
<feature type="transmembrane region" description="Helical" evidence="9">
    <location>
        <begin position="80"/>
        <end position="103"/>
    </location>
</feature>
<dbReference type="Pfam" id="PF02632">
    <property type="entry name" value="BioY"/>
    <property type="match status" value="1"/>
</dbReference>
<sequence>MKTKEMMYVALFAAIVAVLGILPPIPIPFSPVPITAQTLGVMLAGAILGARLGGMSLLLFVLLVAVGAPILSGGRGGFGVILGPSGGFILSWPIGAFVIGFLVEKAWKSLKFWNTLVFNVIGGIILVYLIGVPYMAMMLDLPLIEATAISSVYIPGDIVKAVVASVIAVQIKKSYPLIQKHQQQKQLNV</sequence>
<keyword evidence="5 9" id="KW-0812">Transmembrane</keyword>
<evidence type="ECO:0000256" key="5">
    <source>
        <dbReference type="ARBA" id="ARBA00022692"/>
    </source>
</evidence>
<evidence type="ECO:0000313" key="11">
    <source>
        <dbReference type="Proteomes" id="UP000253314"/>
    </source>
</evidence>
<evidence type="ECO:0000256" key="6">
    <source>
        <dbReference type="ARBA" id="ARBA00022989"/>
    </source>
</evidence>
<evidence type="ECO:0000256" key="3">
    <source>
        <dbReference type="ARBA" id="ARBA00022448"/>
    </source>
</evidence>
<dbReference type="GO" id="GO:0005886">
    <property type="term" value="C:plasma membrane"/>
    <property type="evidence" value="ECO:0007669"/>
    <property type="project" value="UniProtKB-SubCell"/>
</dbReference>
<reference evidence="10 11" key="1">
    <citation type="submission" date="2018-07" db="EMBL/GenBank/DDBJ databases">
        <title>Lottiidibacillus patelloidae gen. nov., sp. nov., isolated from the intestinal tract of a marine limpet and the reclassification of B. taeanensis BH030017T, B. algicola KMM 3737T and B. hwajinpoensis SW-72T as genus Lottiidibacillus.</title>
        <authorList>
            <person name="Liu R."/>
            <person name="Huang Z."/>
        </authorList>
    </citation>
    <scope>NUCLEOTIDE SEQUENCE [LARGE SCALE GENOMIC DNA]</scope>
    <source>
        <strain evidence="10 11">BH030017</strain>
    </source>
</reference>
<dbReference type="OrthoDB" id="9803495at2"/>
<evidence type="ECO:0000256" key="7">
    <source>
        <dbReference type="ARBA" id="ARBA00023136"/>
    </source>
</evidence>
<evidence type="ECO:0000313" key="10">
    <source>
        <dbReference type="EMBL" id="RBW70882.1"/>
    </source>
</evidence>
<gene>
    <name evidence="10" type="ORF">DS031_02460</name>
</gene>
<feature type="transmembrane region" description="Helical" evidence="9">
    <location>
        <begin position="57"/>
        <end position="74"/>
    </location>
</feature>
<feature type="transmembrane region" description="Helical" evidence="9">
    <location>
        <begin position="31"/>
        <end position="50"/>
    </location>
</feature>
<dbReference type="Proteomes" id="UP000253314">
    <property type="component" value="Unassembled WGS sequence"/>
</dbReference>
<feature type="transmembrane region" description="Helical" evidence="9">
    <location>
        <begin position="148"/>
        <end position="171"/>
    </location>
</feature>
<organism evidence="10 11">
    <name type="scientific">Bacillus taeanensis</name>
    <dbReference type="NCBI Taxonomy" id="273032"/>
    <lineage>
        <taxon>Bacteria</taxon>
        <taxon>Bacillati</taxon>
        <taxon>Bacillota</taxon>
        <taxon>Bacilli</taxon>
        <taxon>Bacillales</taxon>
        <taxon>Bacillaceae</taxon>
        <taxon>Bacillus</taxon>
    </lineage>
</organism>
<protein>
    <recommendedName>
        <fullName evidence="8">Biotin transporter</fullName>
    </recommendedName>
</protein>
<name>A0A366XXM4_9BACI</name>
<evidence type="ECO:0000256" key="2">
    <source>
        <dbReference type="ARBA" id="ARBA00010692"/>
    </source>
</evidence>
<comment type="subcellular location">
    <subcellularLocation>
        <location evidence="1 8">Cell membrane</location>
        <topology evidence="1 8">Multi-pass membrane protein</topology>
    </subcellularLocation>
</comment>
<comment type="similarity">
    <text evidence="2 8">Belongs to the BioY family.</text>
</comment>
<evidence type="ECO:0000256" key="9">
    <source>
        <dbReference type="SAM" id="Phobius"/>
    </source>
</evidence>
<evidence type="ECO:0000256" key="4">
    <source>
        <dbReference type="ARBA" id="ARBA00022475"/>
    </source>
</evidence>
<evidence type="ECO:0000256" key="8">
    <source>
        <dbReference type="PIRNR" id="PIRNR016661"/>
    </source>
</evidence>
<dbReference type="PIRSF" id="PIRSF016661">
    <property type="entry name" value="BioY"/>
    <property type="match status" value="1"/>
</dbReference>
<accession>A0A366XXM4</accession>
<dbReference type="RefSeq" id="WP_113804360.1">
    <property type="nucleotide sequence ID" value="NZ_QOCW01000002.1"/>
</dbReference>
<dbReference type="Gene3D" id="1.10.1760.20">
    <property type="match status" value="1"/>
</dbReference>
<evidence type="ECO:0000256" key="1">
    <source>
        <dbReference type="ARBA" id="ARBA00004651"/>
    </source>
</evidence>
<keyword evidence="6 9" id="KW-1133">Transmembrane helix</keyword>
<keyword evidence="7 8" id="KW-0472">Membrane</keyword>
<keyword evidence="11" id="KW-1185">Reference proteome</keyword>
<dbReference type="PANTHER" id="PTHR34295:SF4">
    <property type="entry name" value="BIOTIN TRANSPORTER BIOY-RELATED"/>
    <property type="match status" value="1"/>
</dbReference>
<proteinExistence type="inferred from homology"/>
<dbReference type="PANTHER" id="PTHR34295">
    <property type="entry name" value="BIOTIN TRANSPORTER BIOY"/>
    <property type="match status" value="1"/>
</dbReference>
<keyword evidence="3 8" id="KW-0813">Transport</keyword>
<feature type="transmembrane region" description="Helical" evidence="9">
    <location>
        <begin position="115"/>
        <end position="136"/>
    </location>
</feature>
<feature type="transmembrane region" description="Helical" evidence="9">
    <location>
        <begin position="7"/>
        <end position="25"/>
    </location>
</feature>
<dbReference type="InterPro" id="IPR003784">
    <property type="entry name" value="BioY"/>
</dbReference>
<keyword evidence="4 8" id="KW-1003">Cell membrane</keyword>
<dbReference type="AlphaFoldDB" id="A0A366XXM4"/>
<dbReference type="EMBL" id="QOCW01000002">
    <property type="protein sequence ID" value="RBW70882.1"/>
    <property type="molecule type" value="Genomic_DNA"/>
</dbReference>
<comment type="caution">
    <text evidence="10">The sequence shown here is derived from an EMBL/GenBank/DDBJ whole genome shotgun (WGS) entry which is preliminary data.</text>
</comment>